<feature type="compositionally biased region" description="Basic and acidic residues" evidence="1">
    <location>
        <begin position="68"/>
        <end position="80"/>
    </location>
</feature>
<reference evidence="2" key="1">
    <citation type="submission" date="2021-01" db="EMBL/GenBank/DDBJ databases">
        <authorList>
            <person name="Corre E."/>
            <person name="Pelletier E."/>
            <person name="Niang G."/>
            <person name="Scheremetjew M."/>
            <person name="Finn R."/>
            <person name="Kale V."/>
            <person name="Holt S."/>
            <person name="Cochrane G."/>
            <person name="Meng A."/>
            <person name="Brown T."/>
            <person name="Cohen L."/>
        </authorList>
    </citation>
    <scope>NUCLEOTIDE SEQUENCE</scope>
    <source>
        <strain evidence="2">CCMP147</strain>
    </source>
</reference>
<gene>
    <name evidence="2" type="ORF">TDUB1175_LOCUS22123</name>
</gene>
<evidence type="ECO:0000256" key="1">
    <source>
        <dbReference type="SAM" id="MobiDB-lite"/>
    </source>
</evidence>
<feature type="region of interest" description="Disordered" evidence="1">
    <location>
        <begin position="19"/>
        <end position="92"/>
    </location>
</feature>
<dbReference type="AlphaFoldDB" id="A0A7R9ZF98"/>
<protein>
    <recommendedName>
        <fullName evidence="3">BZIP domain-containing protein</fullName>
    </recommendedName>
</protein>
<sequence length="177" mass="20070">MATAVEATVEEITALRAATSTAPIDDLPVSLKLPPCKTDDGRDSGTTFMRNVSSGSSETERRKYKKDRHSDEGSADERDRMKKKRTKGKRSRIRTKFLLESYRSELESLQRENAELRRIVAEQLPPDKVDVVFRECLLPTPPPPSPNDEEEEDEACGDMDVGMDEWAEILSDQLWIE</sequence>
<evidence type="ECO:0000313" key="2">
    <source>
        <dbReference type="EMBL" id="CAD8323705.1"/>
    </source>
</evidence>
<organism evidence="2">
    <name type="scientific">Pseudictyota dubia</name>
    <dbReference type="NCBI Taxonomy" id="2749911"/>
    <lineage>
        <taxon>Eukaryota</taxon>
        <taxon>Sar</taxon>
        <taxon>Stramenopiles</taxon>
        <taxon>Ochrophyta</taxon>
        <taxon>Bacillariophyta</taxon>
        <taxon>Mediophyceae</taxon>
        <taxon>Biddulphiophycidae</taxon>
        <taxon>Eupodiscales</taxon>
        <taxon>Odontellaceae</taxon>
        <taxon>Pseudictyota</taxon>
    </lineage>
</organism>
<feature type="compositionally biased region" description="Polar residues" evidence="1">
    <location>
        <begin position="44"/>
        <end position="57"/>
    </location>
</feature>
<evidence type="ECO:0008006" key="3">
    <source>
        <dbReference type="Google" id="ProtNLM"/>
    </source>
</evidence>
<dbReference type="EMBL" id="HBED01044021">
    <property type="protein sequence ID" value="CAD8323705.1"/>
    <property type="molecule type" value="Transcribed_RNA"/>
</dbReference>
<feature type="compositionally biased region" description="Basic residues" evidence="1">
    <location>
        <begin position="81"/>
        <end position="92"/>
    </location>
</feature>
<name>A0A7R9ZF98_9STRA</name>
<accession>A0A7R9ZF98</accession>
<proteinExistence type="predicted"/>